<dbReference type="InterPro" id="IPR001650">
    <property type="entry name" value="Helicase_C-like"/>
</dbReference>
<keyword evidence="2" id="KW-0378">Hydrolase</keyword>
<evidence type="ECO:0000313" key="9">
    <source>
        <dbReference type="EMBL" id="KAK9909534.1"/>
    </source>
</evidence>
<dbReference type="PROSITE" id="PS51666">
    <property type="entry name" value="QLQ"/>
    <property type="match status" value="1"/>
</dbReference>
<proteinExistence type="predicted"/>
<dbReference type="Gene3D" id="3.40.50.300">
    <property type="entry name" value="P-loop containing nucleotide triphosphate hydrolases"/>
    <property type="match status" value="1"/>
</dbReference>
<feature type="domain" description="QLQ" evidence="8">
    <location>
        <begin position="27"/>
        <end position="62"/>
    </location>
</feature>
<evidence type="ECO:0000259" key="8">
    <source>
        <dbReference type="PROSITE" id="PS51666"/>
    </source>
</evidence>
<feature type="domain" description="Helicase ATP-binding" evidence="6">
    <location>
        <begin position="489"/>
        <end position="654"/>
    </location>
</feature>
<organism evidence="9 10">
    <name type="scientific">Coccomyxa subellipsoidea</name>
    <dbReference type="NCBI Taxonomy" id="248742"/>
    <lineage>
        <taxon>Eukaryota</taxon>
        <taxon>Viridiplantae</taxon>
        <taxon>Chlorophyta</taxon>
        <taxon>core chlorophytes</taxon>
        <taxon>Trebouxiophyceae</taxon>
        <taxon>Trebouxiophyceae incertae sedis</taxon>
        <taxon>Coccomyxaceae</taxon>
        <taxon>Coccomyxa</taxon>
    </lineage>
</organism>
<feature type="compositionally biased region" description="Acidic residues" evidence="5">
    <location>
        <begin position="1126"/>
        <end position="1141"/>
    </location>
</feature>
<dbReference type="SMART" id="SM00487">
    <property type="entry name" value="DEXDc"/>
    <property type="match status" value="1"/>
</dbReference>
<dbReference type="InterPro" id="IPR038718">
    <property type="entry name" value="SNF2-like_sf"/>
</dbReference>
<dbReference type="SMART" id="SM00490">
    <property type="entry name" value="HELICc"/>
    <property type="match status" value="1"/>
</dbReference>
<evidence type="ECO:0000256" key="2">
    <source>
        <dbReference type="ARBA" id="ARBA00022801"/>
    </source>
</evidence>
<keyword evidence="3" id="KW-0805">Transcription regulation</keyword>
<feature type="domain" description="Helicase C-terminal" evidence="7">
    <location>
        <begin position="801"/>
        <end position="978"/>
    </location>
</feature>
<feature type="compositionally biased region" description="Low complexity" evidence="5">
    <location>
        <begin position="1155"/>
        <end position="1168"/>
    </location>
</feature>
<dbReference type="CDD" id="cd18793">
    <property type="entry name" value="SF2_C_SNF"/>
    <property type="match status" value="1"/>
</dbReference>
<name>A0ABR2YR50_9CHLO</name>
<feature type="region of interest" description="Disordered" evidence="5">
    <location>
        <begin position="1096"/>
        <end position="1258"/>
    </location>
</feature>
<protein>
    <submittedName>
        <fullName evidence="9">Uncharacterized protein</fullName>
    </submittedName>
</protein>
<dbReference type="EMBL" id="JALJOT010000006">
    <property type="protein sequence ID" value="KAK9909534.1"/>
    <property type="molecule type" value="Genomic_DNA"/>
</dbReference>
<feature type="compositionally biased region" description="Pro residues" evidence="5">
    <location>
        <begin position="116"/>
        <end position="136"/>
    </location>
</feature>
<feature type="region of interest" description="Disordered" evidence="5">
    <location>
        <begin position="1"/>
        <end position="23"/>
    </location>
</feature>
<dbReference type="Gene3D" id="3.40.50.10810">
    <property type="entry name" value="Tandem AAA-ATPase domain"/>
    <property type="match status" value="1"/>
</dbReference>
<keyword evidence="10" id="KW-1185">Reference proteome</keyword>
<feature type="region of interest" description="Disordered" evidence="5">
    <location>
        <begin position="111"/>
        <end position="136"/>
    </location>
</feature>
<dbReference type="Pfam" id="PF00176">
    <property type="entry name" value="SNF2-rel_dom"/>
    <property type="match status" value="1"/>
</dbReference>
<evidence type="ECO:0000256" key="4">
    <source>
        <dbReference type="ARBA" id="ARBA00023242"/>
    </source>
</evidence>
<dbReference type="SMART" id="SM00951">
    <property type="entry name" value="QLQ"/>
    <property type="match status" value="1"/>
</dbReference>
<reference evidence="9 10" key="1">
    <citation type="journal article" date="2024" name="Nat. Commun.">
        <title>Phylogenomics reveals the evolutionary origins of lichenization in chlorophyte algae.</title>
        <authorList>
            <person name="Puginier C."/>
            <person name="Libourel C."/>
            <person name="Otte J."/>
            <person name="Skaloud P."/>
            <person name="Haon M."/>
            <person name="Grisel S."/>
            <person name="Petersen M."/>
            <person name="Berrin J.G."/>
            <person name="Delaux P.M."/>
            <person name="Dal Grande F."/>
            <person name="Keller J."/>
        </authorList>
    </citation>
    <scope>NUCLEOTIDE SEQUENCE [LARGE SCALE GENOMIC DNA]</scope>
    <source>
        <strain evidence="9 10">SAG 216-7</strain>
    </source>
</reference>
<keyword evidence="4" id="KW-0539">Nucleus</keyword>
<feature type="compositionally biased region" description="Low complexity" evidence="5">
    <location>
        <begin position="14"/>
        <end position="23"/>
    </location>
</feature>
<comment type="caution">
    <text evidence="9">The sequence shown here is derived from an EMBL/GenBank/DDBJ whole genome shotgun (WGS) entry which is preliminary data.</text>
</comment>
<comment type="subcellular location">
    <subcellularLocation>
        <location evidence="1">Nucleus</location>
    </subcellularLocation>
</comment>
<dbReference type="InterPro" id="IPR049730">
    <property type="entry name" value="SNF2/RAD54-like_C"/>
</dbReference>
<dbReference type="InterPro" id="IPR000330">
    <property type="entry name" value="SNF2_N"/>
</dbReference>
<dbReference type="InterPro" id="IPR014001">
    <property type="entry name" value="Helicase_ATP-bd"/>
</dbReference>
<evidence type="ECO:0000259" key="6">
    <source>
        <dbReference type="PROSITE" id="PS51192"/>
    </source>
</evidence>
<evidence type="ECO:0000256" key="1">
    <source>
        <dbReference type="ARBA" id="ARBA00004123"/>
    </source>
</evidence>
<keyword evidence="3" id="KW-0804">Transcription</keyword>
<dbReference type="InterPro" id="IPR014978">
    <property type="entry name" value="Gln-Leu-Gln_QLQ"/>
</dbReference>
<dbReference type="SUPFAM" id="SSF52540">
    <property type="entry name" value="P-loop containing nucleoside triphosphate hydrolases"/>
    <property type="match status" value="2"/>
</dbReference>
<dbReference type="Proteomes" id="UP001491310">
    <property type="component" value="Unassembled WGS sequence"/>
</dbReference>
<dbReference type="Pfam" id="PF08880">
    <property type="entry name" value="QLQ"/>
    <property type="match status" value="1"/>
</dbReference>
<evidence type="ECO:0000256" key="3">
    <source>
        <dbReference type="ARBA" id="ARBA00023015"/>
    </source>
</evidence>
<dbReference type="PROSITE" id="PS51192">
    <property type="entry name" value="HELICASE_ATP_BIND_1"/>
    <property type="match status" value="1"/>
</dbReference>
<dbReference type="PROSITE" id="PS51194">
    <property type="entry name" value="HELICASE_CTER"/>
    <property type="match status" value="1"/>
</dbReference>
<gene>
    <name evidence="9" type="ORF">WJX75_003770</name>
</gene>
<dbReference type="Pfam" id="PF00271">
    <property type="entry name" value="Helicase_C"/>
    <property type="match status" value="1"/>
</dbReference>
<feature type="compositionally biased region" description="Polar residues" evidence="5">
    <location>
        <begin position="1106"/>
        <end position="1123"/>
    </location>
</feature>
<dbReference type="PANTHER" id="PTHR10799">
    <property type="entry name" value="SNF2/RAD54 HELICASE FAMILY"/>
    <property type="match status" value="1"/>
</dbReference>
<sequence>MVLVSNHSYERSEASGAQGSSQATANVFTADQLHTLRHQILAFKNIKNRKEFKAELLQSIKPLPLQQKAAGPAQPAALPAASNAVTWPGQSAPAQPKSAPASAPAVLLQPANVAPTPSPSPSPLPAQPLQPPVAPQPPLPEVHRQLGPLYTFAPGNRAPQFPNAQGVLQQQQQHAFNFEVTSLLAREYHGFVQRTRQRQMAELQAQLANGTVPGFKTANGKAALMLRLKRLRAMDAQARLRQAVEREQQDIMNMPDRSYRKFARQCWRQRTDSIRAEEKGRADRAAERIRAIKVWRSEATERASGAREMRVARNRYVLRAHERLLRDANRLKEDDRTRRMEALKANDFEAYQQILRETAGPGTSGERYEVISRFLSTTEEYLHKLASKVKEVKLTQEASEAAAVAVSRARAQGLSDEEVQDAAKAAAAEAALNSNLVQSSKADGGDAQSRYYNLAHSVEEQVLDQPSLLRPPAGARLREYQMVGLQWMVSLYNNHLNGILADEMGLGKTVQVMALVAHLMQHKNNYGPHLIIVPNAVMVNWKSELTQWLPSVRCVYYVGHKDERARKFATEVASLQFNVLVTTYEYIMRDRAKLSKVDWKYIIIDEAQRMKDRQSKLAKDLDRFTAARRLLLTGTPLQNDLSELWSLLNLLLPQVFDDKATFAEWFSDALGKQGAGQGGGPDEWLETEKRVVVIHRLHQILEPFMLRRQVQDVEGKLPPKVPVVVKVPMVPYQSTLYKWVKATGTKRLEPESMRPGSSRTYATLSNKCMELRKVCNHPCLSYPEFLVDGAMLVRRCGKFEVLDRMLVKLHATGHRVLLFSTMTKLLDLLEVYLSWRRWGPEQRAMEYLRIDGSTALEDREKAIQRFNAKDSSAFIFLLSIRAAGRGLNLQSADTVVIYDPDPNPKNEEQAIARSHRIGQTKEVRVLHLEAVADPELPSQSGHSSENGQAEPTAGYADSIESLMRNNIQKMKIDMANEVIDAGRFDMNTTMDERRHTLEEMLQDEDRLKKAVNAVPSLEELNAQLARSEAERLEFDRLDRELSWPAEDGDEEIPSWLLYTEAELAETIAATSKQRPNQAKELAAMAGLLPKAVVAVPEGPRSRPQRARSTANMSTESGLNSFGITDSGDEVVDGDEADMEEEVVGKNTVEVEPVPSMSGRTGSMRRSASPLDDGDAWVPPGHRPPASRGRTTSGGVPGPSHTSAGHTTQQGKRTCDAQELVAPAQSAALEVGSTEARGRPLQSQQILPSEIKPNNGVST</sequence>
<dbReference type="InterPro" id="IPR027417">
    <property type="entry name" value="P-loop_NTPase"/>
</dbReference>
<accession>A0ABR2YR50</accession>
<feature type="compositionally biased region" description="Polar residues" evidence="5">
    <location>
        <begin position="1188"/>
        <end position="1211"/>
    </location>
</feature>
<evidence type="ECO:0000256" key="5">
    <source>
        <dbReference type="SAM" id="MobiDB-lite"/>
    </source>
</evidence>
<evidence type="ECO:0000313" key="10">
    <source>
        <dbReference type="Proteomes" id="UP001491310"/>
    </source>
</evidence>
<evidence type="ECO:0000259" key="7">
    <source>
        <dbReference type="PROSITE" id="PS51194"/>
    </source>
</evidence>